<comment type="caution">
    <text evidence="3">The sequence shown here is derived from an EMBL/GenBank/DDBJ whole genome shotgun (WGS) entry which is preliminary data.</text>
</comment>
<dbReference type="AlphaFoldDB" id="A0A365HDB6"/>
<accession>A0A365HDB6</accession>
<gene>
    <name evidence="3" type="ORF">DPM19_02285</name>
</gene>
<reference evidence="3 4" key="1">
    <citation type="submission" date="2018-06" db="EMBL/GenBank/DDBJ databases">
        <title>Actinomadura craniellae sp. nov. isolated from marine sponge Craniella sp.</title>
        <authorList>
            <person name="Li L."/>
            <person name="Xu Q.H."/>
            <person name="Lin H.W."/>
            <person name="Lu Y.H."/>
        </authorList>
    </citation>
    <scope>NUCLEOTIDE SEQUENCE [LARGE SCALE GENOMIC DNA]</scope>
    <source>
        <strain evidence="3 4">LHW63021</strain>
    </source>
</reference>
<dbReference type="InterPro" id="IPR003594">
    <property type="entry name" value="HATPase_dom"/>
</dbReference>
<dbReference type="CDD" id="cd16936">
    <property type="entry name" value="HATPase_RsbW-like"/>
    <property type="match status" value="1"/>
</dbReference>
<evidence type="ECO:0000259" key="2">
    <source>
        <dbReference type="Pfam" id="PF13581"/>
    </source>
</evidence>
<dbReference type="PANTHER" id="PTHR35526:SF3">
    <property type="entry name" value="ANTI-SIGMA-F FACTOR RSBW"/>
    <property type="match status" value="1"/>
</dbReference>
<keyword evidence="1" id="KW-0808">Transferase</keyword>
<evidence type="ECO:0000313" key="3">
    <source>
        <dbReference type="EMBL" id="RAY17012.1"/>
    </source>
</evidence>
<dbReference type="Proteomes" id="UP000251891">
    <property type="component" value="Unassembled WGS sequence"/>
</dbReference>
<dbReference type="Gene3D" id="3.30.565.10">
    <property type="entry name" value="Histidine kinase-like ATPase, C-terminal domain"/>
    <property type="match status" value="1"/>
</dbReference>
<keyword evidence="1" id="KW-0723">Serine/threonine-protein kinase</keyword>
<organism evidence="3 4">
    <name type="scientific">Actinomadura craniellae</name>
    <dbReference type="NCBI Taxonomy" id="2231787"/>
    <lineage>
        <taxon>Bacteria</taxon>
        <taxon>Bacillati</taxon>
        <taxon>Actinomycetota</taxon>
        <taxon>Actinomycetes</taxon>
        <taxon>Streptosporangiales</taxon>
        <taxon>Thermomonosporaceae</taxon>
        <taxon>Actinomadura</taxon>
    </lineage>
</organism>
<dbReference type="InterPro" id="IPR036890">
    <property type="entry name" value="HATPase_C_sf"/>
</dbReference>
<dbReference type="Pfam" id="PF13581">
    <property type="entry name" value="HATPase_c_2"/>
    <property type="match status" value="1"/>
</dbReference>
<sequence length="240" mass="25815">MPPDETCPAVARTQVKGVLLALLMPEELVRDATTIVSELATNVFTHALGGRAPAATPIPALPELHLYRRGVRPQIVVKVFDTSPWRGAFPPGPLRPGPEAESGRGLGIVDALVREHSGRWGVHRTRSRLAPTPTSGKAAYFALPVPLAAPALSPAPSRPDCAQAARQLENALAARGLLRMHRCEAGNMAVLSIRTEITVWARDNAFHVTMPTTGTVRYPLSDITEVTEAIVHCNEDLNAR</sequence>
<dbReference type="EMBL" id="QLYX01000001">
    <property type="protein sequence ID" value="RAY17012.1"/>
    <property type="molecule type" value="Genomic_DNA"/>
</dbReference>
<protein>
    <recommendedName>
        <fullName evidence="2">Histidine kinase/HSP90-like ATPase domain-containing protein</fullName>
    </recommendedName>
</protein>
<feature type="domain" description="Histidine kinase/HSP90-like ATPase" evidence="2">
    <location>
        <begin position="11"/>
        <end position="117"/>
    </location>
</feature>
<proteinExistence type="predicted"/>
<evidence type="ECO:0000313" key="4">
    <source>
        <dbReference type="Proteomes" id="UP000251891"/>
    </source>
</evidence>
<dbReference type="InterPro" id="IPR050267">
    <property type="entry name" value="Anti-sigma-factor_SerPK"/>
</dbReference>
<keyword evidence="1" id="KW-0418">Kinase</keyword>
<keyword evidence="4" id="KW-1185">Reference proteome</keyword>
<dbReference type="GO" id="GO:0004674">
    <property type="term" value="F:protein serine/threonine kinase activity"/>
    <property type="evidence" value="ECO:0007669"/>
    <property type="project" value="UniProtKB-KW"/>
</dbReference>
<dbReference type="PANTHER" id="PTHR35526">
    <property type="entry name" value="ANTI-SIGMA-F FACTOR RSBW-RELATED"/>
    <property type="match status" value="1"/>
</dbReference>
<name>A0A365HDB6_9ACTN</name>
<evidence type="ECO:0000256" key="1">
    <source>
        <dbReference type="ARBA" id="ARBA00022527"/>
    </source>
</evidence>